<sequence>MKFTIVGCALGSILSFGFAAAQTLTINTPSSVTQCQPVLLSWTDTLAPYYVYILPGSTLINPYETLSPVDTTSVTWLCDLGTGTTVTFAVKDGHGAIQYTGVNSVISSSNTTCIGTNAVIQASIAAQSSASVASVGTTSQSASATSAGASSTASASAGSSASNAVSSASASATGVASSGASTSVRTFKSIGIVLGLSAGVVGGALLL</sequence>
<evidence type="ECO:0000256" key="1">
    <source>
        <dbReference type="SAM" id="SignalP"/>
    </source>
</evidence>
<feature type="chain" id="PRO_5002522151" evidence="1">
    <location>
        <begin position="20"/>
        <end position="207"/>
    </location>
</feature>
<feature type="signal peptide" evidence="1">
    <location>
        <begin position="1"/>
        <end position="19"/>
    </location>
</feature>
<protein>
    <submittedName>
        <fullName evidence="2">Uncharacterized protein</fullName>
    </submittedName>
</protein>
<evidence type="ECO:0000313" key="2">
    <source>
        <dbReference type="EMBL" id="CED82268.1"/>
    </source>
</evidence>
<name>A0A0F7SQ54_PHARH</name>
<dbReference type="AlphaFoldDB" id="A0A0F7SQ54"/>
<keyword evidence="1" id="KW-0732">Signal</keyword>
<dbReference type="EMBL" id="LN483124">
    <property type="protein sequence ID" value="CED82268.1"/>
    <property type="molecule type" value="Genomic_DNA"/>
</dbReference>
<dbReference type="PANTHER" id="PTHR37487">
    <property type="entry name" value="CHROMOSOME 1, WHOLE GENOME SHOTGUN SEQUENCE"/>
    <property type="match status" value="1"/>
</dbReference>
<dbReference type="PANTHER" id="PTHR37487:SF2">
    <property type="entry name" value="EXPRESSED PROTEIN"/>
    <property type="match status" value="1"/>
</dbReference>
<accession>A0A0F7SQ54</accession>
<proteinExistence type="predicted"/>
<organism evidence="2">
    <name type="scientific">Phaffia rhodozyma</name>
    <name type="common">Yeast</name>
    <name type="synonym">Xanthophyllomyces dendrorhous</name>
    <dbReference type="NCBI Taxonomy" id="264483"/>
    <lineage>
        <taxon>Eukaryota</taxon>
        <taxon>Fungi</taxon>
        <taxon>Dikarya</taxon>
        <taxon>Basidiomycota</taxon>
        <taxon>Agaricomycotina</taxon>
        <taxon>Tremellomycetes</taxon>
        <taxon>Cystofilobasidiales</taxon>
        <taxon>Mrakiaceae</taxon>
        <taxon>Phaffia</taxon>
    </lineage>
</organism>
<reference evidence="2" key="1">
    <citation type="submission" date="2014-08" db="EMBL/GenBank/DDBJ databases">
        <authorList>
            <person name="Sharma Rahul"/>
            <person name="Thines Marco"/>
        </authorList>
    </citation>
    <scope>NUCLEOTIDE SEQUENCE</scope>
</reference>